<gene>
    <name evidence="2" type="ORF">M5G17_17155</name>
</gene>
<protein>
    <submittedName>
        <fullName evidence="2">Uncharacterized protein</fullName>
    </submittedName>
</protein>
<proteinExistence type="predicted"/>
<keyword evidence="3" id="KW-1185">Reference proteome</keyword>
<dbReference type="Proteomes" id="UP001148184">
    <property type="component" value="Unassembled WGS sequence"/>
</dbReference>
<sequence length="124" mass="13405">MKIAKLALLTCSMILPLAASAAQDLSALYQVFEDKGNSTLSMEEYNQSVSITGVALELSQNMQGTPLLIAGDEEGYILARLQGVDDAQNAKMSALQEGQRFSAECVLQFASGSDYMPFHQCTFN</sequence>
<dbReference type="EMBL" id="JAMDGZ010000035">
    <property type="protein sequence ID" value="MDD1015401.1"/>
    <property type="molecule type" value="Genomic_DNA"/>
</dbReference>
<reference evidence="2 3" key="1">
    <citation type="submission" date="2022-05" db="EMBL/GenBank/DDBJ databases">
        <title>Novel Pseudomonas spp. Isolated from a Rainbow Trout Aquaculture Facility.</title>
        <authorList>
            <person name="Testerman T."/>
            <person name="Graf J."/>
        </authorList>
    </citation>
    <scope>NUCLEOTIDE SEQUENCE [LARGE SCALE GENOMIC DNA]</scope>
    <source>
        <strain evidence="2 3">ID1025</strain>
    </source>
</reference>
<name>A0ABT5PAR5_9PSED</name>
<feature type="signal peptide" evidence="1">
    <location>
        <begin position="1"/>
        <end position="21"/>
    </location>
</feature>
<organism evidence="2 3">
    <name type="scientific">Pseudomonas rubra</name>
    <dbReference type="NCBI Taxonomy" id="2942627"/>
    <lineage>
        <taxon>Bacteria</taxon>
        <taxon>Pseudomonadati</taxon>
        <taxon>Pseudomonadota</taxon>
        <taxon>Gammaproteobacteria</taxon>
        <taxon>Pseudomonadales</taxon>
        <taxon>Pseudomonadaceae</taxon>
        <taxon>Pseudomonas</taxon>
    </lineage>
</organism>
<evidence type="ECO:0000256" key="1">
    <source>
        <dbReference type="SAM" id="SignalP"/>
    </source>
</evidence>
<dbReference type="RefSeq" id="WP_273894110.1">
    <property type="nucleotide sequence ID" value="NZ_JAMDGP010000012.1"/>
</dbReference>
<keyword evidence="1" id="KW-0732">Signal</keyword>
<accession>A0ABT5PAR5</accession>
<evidence type="ECO:0000313" key="2">
    <source>
        <dbReference type="EMBL" id="MDD1015401.1"/>
    </source>
</evidence>
<feature type="chain" id="PRO_5045564881" evidence="1">
    <location>
        <begin position="22"/>
        <end position="124"/>
    </location>
</feature>
<comment type="caution">
    <text evidence="2">The sequence shown here is derived from an EMBL/GenBank/DDBJ whole genome shotgun (WGS) entry which is preliminary data.</text>
</comment>
<evidence type="ECO:0000313" key="3">
    <source>
        <dbReference type="Proteomes" id="UP001148184"/>
    </source>
</evidence>